<reference evidence="2" key="1">
    <citation type="submission" date="2016-10" db="EMBL/GenBank/DDBJ databases">
        <authorList>
            <person name="Varghese N."/>
            <person name="Submissions S."/>
        </authorList>
    </citation>
    <scope>NUCLEOTIDE SEQUENCE [LARGE SCALE GENOMIC DNA]</scope>
    <source>
        <strain evidence="2">CGMCC 1.8895</strain>
    </source>
</reference>
<organism evidence="1 2">
    <name type="scientific">Lacicoccus qingdaonensis</name>
    <dbReference type="NCBI Taxonomy" id="576118"/>
    <lineage>
        <taxon>Bacteria</taxon>
        <taxon>Bacillati</taxon>
        <taxon>Bacillota</taxon>
        <taxon>Bacilli</taxon>
        <taxon>Bacillales</taxon>
        <taxon>Salinicoccaceae</taxon>
        <taxon>Lacicoccus</taxon>
    </lineage>
</organism>
<protein>
    <submittedName>
        <fullName evidence="1">Uncharacterized protein</fullName>
    </submittedName>
</protein>
<dbReference type="AlphaFoldDB" id="A0A1G9DCA4"/>
<proteinExistence type="predicted"/>
<accession>A0A1G9DCA4</accession>
<dbReference type="Proteomes" id="UP000199008">
    <property type="component" value="Unassembled WGS sequence"/>
</dbReference>
<keyword evidence="2" id="KW-1185">Reference proteome</keyword>
<sequence length="56" mass="6273">MDDGIVHDIGRYLKNDIRKEHGRCPCSEFFYCASIVSTLSVLVTIRNTVPLSISDS</sequence>
<evidence type="ECO:0000313" key="1">
    <source>
        <dbReference type="EMBL" id="SDK61480.1"/>
    </source>
</evidence>
<name>A0A1G9DCA4_9BACL</name>
<gene>
    <name evidence="1" type="ORF">SAMN05216216_105133</name>
</gene>
<dbReference type="EMBL" id="FNFY01000005">
    <property type="protein sequence ID" value="SDK61480.1"/>
    <property type="molecule type" value="Genomic_DNA"/>
</dbReference>
<evidence type="ECO:0000313" key="2">
    <source>
        <dbReference type="Proteomes" id="UP000199008"/>
    </source>
</evidence>